<evidence type="ECO:0000256" key="7">
    <source>
        <dbReference type="SAM" id="Phobius"/>
    </source>
</evidence>
<feature type="compositionally biased region" description="Polar residues" evidence="6">
    <location>
        <begin position="54"/>
        <end position="63"/>
    </location>
</feature>
<evidence type="ECO:0000313" key="8">
    <source>
        <dbReference type="EMBL" id="VEU38878.1"/>
    </source>
</evidence>
<keyword evidence="4 7" id="KW-0472">Membrane</keyword>
<dbReference type="OrthoDB" id="10498482at2759"/>
<evidence type="ECO:0000256" key="1">
    <source>
        <dbReference type="ARBA" id="ARBA00004141"/>
    </source>
</evidence>
<feature type="region of interest" description="Disordered" evidence="6">
    <location>
        <begin position="42"/>
        <end position="100"/>
    </location>
</feature>
<feature type="transmembrane region" description="Helical" evidence="7">
    <location>
        <begin position="256"/>
        <end position="278"/>
    </location>
</feature>
<keyword evidence="2 7" id="KW-0812">Transmembrane</keyword>
<evidence type="ECO:0000256" key="5">
    <source>
        <dbReference type="PIRSR" id="PIRSR604254-1"/>
    </source>
</evidence>
<dbReference type="GO" id="GO:0046872">
    <property type="term" value="F:metal ion binding"/>
    <property type="evidence" value="ECO:0007669"/>
    <property type="project" value="UniProtKB-KW"/>
</dbReference>
<dbReference type="AlphaFoldDB" id="A0A448ZA57"/>
<feature type="transmembrane region" description="Helical" evidence="7">
    <location>
        <begin position="284"/>
        <end position="303"/>
    </location>
</feature>
<feature type="binding site" evidence="5">
    <location>
        <position position="326"/>
    </location>
    <ligand>
        <name>Zn(2+)</name>
        <dbReference type="ChEBI" id="CHEBI:29105"/>
    </ligand>
</feature>
<feature type="transmembrane region" description="Helical" evidence="7">
    <location>
        <begin position="162"/>
        <end position="181"/>
    </location>
</feature>
<evidence type="ECO:0000256" key="2">
    <source>
        <dbReference type="ARBA" id="ARBA00022692"/>
    </source>
</evidence>
<evidence type="ECO:0000256" key="6">
    <source>
        <dbReference type="SAM" id="MobiDB-lite"/>
    </source>
</evidence>
<evidence type="ECO:0000256" key="4">
    <source>
        <dbReference type="ARBA" id="ARBA00023136"/>
    </source>
</evidence>
<sequence>MPILTKRTRRGVFAVTNAMVLLVAVVAQAIVAVGGSSVMKRTHSHSSADLHVTTIKSSSSARSTGDRRSRSNSNQNGKGNRSPRASVVNQGQMVSRVDKKEAEPLSEGVYTDKPVLRGKFHKWGAIVYPPLLGVPLHLRALAAAATTPPSAATSTEAFRPDLIRASILFSFAVESIMVVSATLHRYPWKTQRWHQIARKADFTAIFVGIASLYSSMGHLLMGHHPTYSGVIEPLVWACALVGSLTKWFVPDAPQWVNASVFLVQGWAVFPCIPMLVSSSSTCEAIGLVGGGIFVTLGAIAYSLQWPRNTANKAQREIVFGPHEVFHVGTLFMVASFWFTMWNKISSSVTGSV</sequence>
<keyword evidence="3 7" id="KW-1133">Transmembrane helix</keyword>
<gene>
    <name evidence="8" type="ORF">PSNMU_V1.4_AUG-EV-PASAV3_0057310</name>
</gene>
<keyword evidence="5" id="KW-0862">Zinc</keyword>
<dbReference type="EMBL" id="CAACVS010000192">
    <property type="protein sequence ID" value="VEU38878.1"/>
    <property type="molecule type" value="Genomic_DNA"/>
</dbReference>
<reference evidence="8 9" key="1">
    <citation type="submission" date="2019-01" db="EMBL/GenBank/DDBJ databases">
        <authorList>
            <person name="Ferrante I. M."/>
        </authorList>
    </citation>
    <scope>NUCLEOTIDE SEQUENCE [LARGE SCALE GENOMIC DNA]</scope>
    <source>
        <strain evidence="8 9">B856</strain>
    </source>
</reference>
<feature type="binding site" evidence="5">
    <location>
        <position position="184"/>
    </location>
    <ligand>
        <name>Zn(2+)</name>
        <dbReference type="ChEBI" id="CHEBI:29105"/>
    </ligand>
</feature>
<keyword evidence="9" id="KW-1185">Reference proteome</keyword>
<accession>A0A448ZA57</accession>
<feature type="transmembrane region" description="Helical" evidence="7">
    <location>
        <begin position="12"/>
        <end position="33"/>
    </location>
</feature>
<dbReference type="Proteomes" id="UP000291116">
    <property type="component" value="Unassembled WGS sequence"/>
</dbReference>
<dbReference type="Pfam" id="PF03006">
    <property type="entry name" value="HlyIII"/>
    <property type="match status" value="1"/>
</dbReference>
<organism evidence="8 9">
    <name type="scientific">Pseudo-nitzschia multistriata</name>
    <dbReference type="NCBI Taxonomy" id="183589"/>
    <lineage>
        <taxon>Eukaryota</taxon>
        <taxon>Sar</taxon>
        <taxon>Stramenopiles</taxon>
        <taxon>Ochrophyta</taxon>
        <taxon>Bacillariophyta</taxon>
        <taxon>Bacillariophyceae</taxon>
        <taxon>Bacillariophycidae</taxon>
        <taxon>Bacillariales</taxon>
        <taxon>Bacillariaceae</taxon>
        <taxon>Pseudo-nitzschia</taxon>
    </lineage>
</organism>
<evidence type="ECO:0000313" key="9">
    <source>
        <dbReference type="Proteomes" id="UP000291116"/>
    </source>
</evidence>
<dbReference type="GO" id="GO:0016020">
    <property type="term" value="C:membrane"/>
    <property type="evidence" value="ECO:0007669"/>
    <property type="project" value="UniProtKB-SubCell"/>
</dbReference>
<evidence type="ECO:0000256" key="3">
    <source>
        <dbReference type="ARBA" id="ARBA00022989"/>
    </source>
</evidence>
<feature type="transmembrane region" description="Helical" evidence="7">
    <location>
        <begin position="324"/>
        <end position="341"/>
    </location>
</feature>
<name>A0A448ZA57_9STRA</name>
<feature type="transmembrane region" description="Helical" evidence="7">
    <location>
        <begin position="233"/>
        <end position="249"/>
    </location>
</feature>
<dbReference type="InterPro" id="IPR004254">
    <property type="entry name" value="AdipoR/HlyIII-related"/>
</dbReference>
<proteinExistence type="predicted"/>
<feature type="binding site" evidence="5">
    <location>
        <position position="322"/>
    </location>
    <ligand>
        <name>Zn(2+)</name>
        <dbReference type="ChEBI" id="CHEBI:29105"/>
    </ligand>
</feature>
<feature type="transmembrane region" description="Helical" evidence="7">
    <location>
        <begin position="202"/>
        <end position="221"/>
    </location>
</feature>
<comment type="subcellular location">
    <subcellularLocation>
        <location evidence="1">Membrane</location>
        <topology evidence="1">Multi-pass membrane protein</topology>
    </subcellularLocation>
</comment>
<protein>
    <submittedName>
        <fullName evidence="8">Uncharacterized protein</fullName>
    </submittedName>
</protein>
<keyword evidence="5" id="KW-0479">Metal-binding</keyword>